<gene>
    <name evidence="6" type="ORF">BSZ37_08695</name>
</gene>
<dbReference type="InterPro" id="IPR039420">
    <property type="entry name" value="WalR-like"/>
</dbReference>
<dbReference type="Gene3D" id="3.40.50.2300">
    <property type="match status" value="1"/>
</dbReference>
<dbReference type="InterPro" id="IPR001789">
    <property type="entry name" value="Sig_transdc_resp-reg_receiver"/>
</dbReference>
<dbReference type="PANTHER" id="PTHR43214:SF43">
    <property type="entry name" value="TWO-COMPONENT RESPONSE REGULATOR"/>
    <property type="match status" value="1"/>
</dbReference>
<dbReference type="EMBL" id="MQWD01000001">
    <property type="protein sequence ID" value="PAP76513.1"/>
    <property type="molecule type" value="Genomic_DNA"/>
</dbReference>
<dbReference type="InterPro" id="IPR000792">
    <property type="entry name" value="Tscrpt_reg_LuxR_C"/>
</dbReference>
<keyword evidence="1 3" id="KW-0597">Phosphoprotein</keyword>
<dbReference type="PRINTS" id="PR00038">
    <property type="entry name" value="HTHLUXR"/>
</dbReference>
<evidence type="ECO:0000313" key="7">
    <source>
        <dbReference type="Proteomes" id="UP000216339"/>
    </source>
</evidence>
<keyword evidence="7" id="KW-1185">Reference proteome</keyword>
<dbReference type="SUPFAM" id="SSF46894">
    <property type="entry name" value="C-terminal effector domain of the bipartite response regulators"/>
    <property type="match status" value="1"/>
</dbReference>
<reference evidence="6 7" key="1">
    <citation type="submission" date="2016-11" db="EMBL/GenBank/DDBJ databases">
        <title>Study of marine rhodopsin-containing bacteria.</title>
        <authorList>
            <person name="Yoshizawa S."/>
            <person name="Kumagai Y."/>
            <person name="Kogure K."/>
        </authorList>
    </citation>
    <scope>NUCLEOTIDE SEQUENCE [LARGE SCALE GENOMIC DNA]</scope>
    <source>
        <strain evidence="6 7">SAORIC-28</strain>
    </source>
</reference>
<dbReference type="Pfam" id="PF00072">
    <property type="entry name" value="Response_reg"/>
    <property type="match status" value="1"/>
</dbReference>
<dbReference type="PROSITE" id="PS50043">
    <property type="entry name" value="HTH_LUXR_2"/>
    <property type="match status" value="1"/>
</dbReference>
<evidence type="ECO:0000313" key="6">
    <source>
        <dbReference type="EMBL" id="PAP76513.1"/>
    </source>
</evidence>
<dbReference type="Proteomes" id="UP000216339">
    <property type="component" value="Unassembled WGS sequence"/>
</dbReference>
<feature type="domain" description="HTH luxR-type" evidence="4">
    <location>
        <begin position="145"/>
        <end position="210"/>
    </location>
</feature>
<proteinExistence type="predicted"/>
<evidence type="ECO:0000256" key="2">
    <source>
        <dbReference type="ARBA" id="ARBA00023125"/>
    </source>
</evidence>
<dbReference type="PROSITE" id="PS00622">
    <property type="entry name" value="HTH_LUXR_1"/>
    <property type="match status" value="1"/>
</dbReference>
<dbReference type="RefSeq" id="WP_179299538.1">
    <property type="nucleotide sequence ID" value="NZ_MQWD01000001.1"/>
</dbReference>
<dbReference type="InterPro" id="IPR011006">
    <property type="entry name" value="CheY-like_superfamily"/>
</dbReference>
<evidence type="ECO:0008006" key="8">
    <source>
        <dbReference type="Google" id="ProtNLM"/>
    </source>
</evidence>
<evidence type="ECO:0000256" key="3">
    <source>
        <dbReference type="PROSITE-ProRule" id="PRU00169"/>
    </source>
</evidence>
<dbReference type="GO" id="GO:0006355">
    <property type="term" value="P:regulation of DNA-templated transcription"/>
    <property type="evidence" value="ECO:0007669"/>
    <property type="project" value="InterPro"/>
</dbReference>
<comment type="caution">
    <text evidence="6">The sequence shown here is derived from an EMBL/GenBank/DDBJ whole genome shotgun (WGS) entry which is preliminary data.</text>
</comment>
<organism evidence="6 7">
    <name type="scientific">Rubrivirga marina</name>
    <dbReference type="NCBI Taxonomy" id="1196024"/>
    <lineage>
        <taxon>Bacteria</taxon>
        <taxon>Pseudomonadati</taxon>
        <taxon>Rhodothermota</taxon>
        <taxon>Rhodothermia</taxon>
        <taxon>Rhodothermales</taxon>
        <taxon>Rubricoccaceae</taxon>
        <taxon>Rubrivirga</taxon>
    </lineage>
</organism>
<dbReference type="CDD" id="cd17535">
    <property type="entry name" value="REC_NarL-like"/>
    <property type="match status" value="1"/>
</dbReference>
<dbReference type="PROSITE" id="PS50110">
    <property type="entry name" value="RESPONSE_REGULATORY"/>
    <property type="match status" value="1"/>
</dbReference>
<name>A0A271IZ68_9BACT</name>
<dbReference type="InterPro" id="IPR058245">
    <property type="entry name" value="NreC/VraR/RcsB-like_REC"/>
</dbReference>
<feature type="domain" description="Response regulatory" evidence="5">
    <location>
        <begin position="4"/>
        <end position="120"/>
    </location>
</feature>
<evidence type="ECO:0000259" key="5">
    <source>
        <dbReference type="PROSITE" id="PS50110"/>
    </source>
</evidence>
<dbReference type="CDD" id="cd06170">
    <property type="entry name" value="LuxR_C_like"/>
    <property type="match status" value="1"/>
</dbReference>
<dbReference type="SMART" id="SM00421">
    <property type="entry name" value="HTH_LUXR"/>
    <property type="match status" value="1"/>
</dbReference>
<sequence length="215" mass="23419">MTHRVFLVEDHPITREGIRSLIRSAPDLEVVGEASSGPDAIDLLSAAKPDLVLADIAIDGSDGIELTKQIRSMYPEVKILVVSAYPERVYAERAVRAGAMGYVAKQEASGILLEAIRTVLDGRLHLSDAVRDRVVGSYLSAGAGAESSVGDLTDRELEVFRYFGQGLTTSQVAEAMMLSPKTVETHRVHIKQKLGIETTNEFVQRATLWTAQNEV</sequence>
<evidence type="ECO:0000256" key="1">
    <source>
        <dbReference type="ARBA" id="ARBA00022553"/>
    </source>
</evidence>
<keyword evidence="2" id="KW-0238">DNA-binding</keyword>
<feature type="modified residue" description="4-aspartylphosphate" evidence="3">
    <location>
        <position position="55"/>
    </location>
</feature>
<dbReference type="GO" id="GO:0000160">
    <property type="term" value="P:phosphorelay signal transduction system"/>
    <property type="evidence" value="ECO:0007669"/>
    <property type="project" value="InterPro"/>
</dbReference>
<dbReference type="AlphaFoldDB" id="A0A271IZ68"/>
<dbReference type="SMART" id="SM00448">
    <property type="entry name" value="REC"/>
    <property type="match status" value="1"/>
</dbReference>
<dbReference type="PANTHER" id="PTHR43214">
    <property type="entry name" value="TWO-COMPONENT RESPONSE REGULATOR"/>
    <property type="match status" value="1"/>
</dbReference>
<evidence type="ECO:0000259" key="4">
    <source>
        <dbReference type="PROSITE" id="PS50043"/>
    </source>
</evidence>
<dbReference type="Pfam" id="PF00196">
    <property type="entry name" value="GerE"/>
    <property type="match status" value="1"/>
</dbReference>
<protein>
    <recommendedName>
        <fullName evidence="8">DNA-binding response regulator</fullName>
    </recommendedName>
</protein>
<dbReference type="GO" id="GO:0003677">
    <property type="term" value="F:DNA binding"/>
    <property type="evidence" value="ECO:0007669"/>
    <property type="project" value="UniProtKB-KW"/>
</dbReference>
<dbReference type="InterPro" id="IPR016032">
    <property type="entry name" value="Sig_transdc_resp-reg_C-effctor"/>
</dbReference>
<dbReference type="SUPFAM" id="SSF52172">
    <property type="entry name" value="CheY-like"/>
    <property type="match status" value="1"/>
</dbReference>
<accession>A0A271IZ68</accession>